<dbReference type="GO" id="GO:0017057">
    <property type="term" value="F:6-phosphogluconolactonase activity"/>
    <property type="evidence" value="ECO:0007669"/>
    <property type="project" value="TreeGrafter"/>
</dbReference>
<sequence>MVAFKILAGGYDVFVATYLFNSATSSLSLVSKSPTGPNPSWLSLHPKNPNIFAVNEASTGALQSFQITSSGALSQAVDTVSSGGDSPAYAAALSTGAVAVFNYNSGTGRIVSTTSNPLKFDNSAGVISFPQPQGGASHPHMALEYGSEILIPDLVGPDLFAESFDSKLTFVIIQGSDTIWRLAQAGSAYKVQGSIPQPRGSGPRHIAIANNRLFTLHELASTLSVQTLPAAPNATATLIATASIKPPNPPAGAQFAAAEILIPPTTAAFPTQYIYVSNRNTGVQDPRGDAIAIFQHVNVGTSSEGLKLVNHVYTGINQPRGMAFGPADGRGGEEFLVVAGVAGNAGTKVFKRTEGGKNLQLVVTNLDIPTRTAFVWL</sequence>
<name>A0A9P7K549_9AGAR</name>
<dbReference type="AlphaFoldDB" id="A0A9P7K549"/>
<dbReference type="EMBL" id="JABCKI010006078">
    <property type="protein sequence ID" value="KAG5635491.1"/>
    <property type="molecule type" value="Genomic_DNA"/>
</dbReference>
<evidence type="ECO:0000256" key="1">
    <source>
        <dbReference type="ARBA" id="ARBA00005564"/>
    </source>
</evidence>
<reference evidence="2" key="2">
    <citation type="submission" date="2021-10" db="EMBL/GenBank/DDBJ databases">
        <title>Phylogenomics reveals ancestral predisposition of the termite-cultivated fungus Termitomyces towards a domesticated lifestyle.</title>
        <authorList>
            <person name="Auxier B."/>
            <person name="Grum-Grzhimaylo A."/>
            <person name="Cardenas M.E."/>
            <person name="Lodge J.D."/>
            <person name="Laessoe T."/>
            <person name="Pedersen O."/>
            <person name="Smith M.E."/>
            <person name="Kuyper T.W."/>
            <person name="Franco-Molano E.A."/>
            <person name="Baroni T.J."/>
            <person name="Aanen D.K."/>
        </authorList>
    </citation>
    <scope>NUCLEOTIDE SEQUENCE</scope>
    <source>
        <strain evidence="2">D49</strain>
    </source>
</reference>
<evidence type="ECO:0000313" key="3">
    <source>
        <dbReference type="Proteomes" id="UP000717328"/>
    </source>
</evidence>
<dbReference type="InterPro" id="IPR050282">
    <property type="entry name" value="Cycloisomerase_2"/>
</dbReference>
<dbReference type="Proteomes" id="UP000717328">
    <property type="component" value="Unassembled WGS sequence"/>
</dbReference>
<dbReference type="OrthoDB" id="9972196at2759"/>
<dbReference type="SUPFAM" id="SSF75011">
    <property type="entry name" value="3-carboxy-cis,cis-mucoante lactonizing enzyme"/>
    <property type="match status" value="1"/>
</dbReference>
<comment type="caution">
    <text evidence="2">The sequence shown here is derived from an EMBL/GenBank/DDBJ whole genome shotgun (WGS) entry which is preliminary data.</text>
</comment>
<evidence type="ECO:0000313" key="2">
    <source>
        <dbReference type="EMBL" id="KAG5635491.1"/>
    </source>
</evidence>
<dbReference type="Pfam" id="PF10282">
    <property type="entry name" value="Lactonase"/>
    <property type="match status" value="1"/>
</dbReference>
<comment type="similarity">
    <text evidence="1">Belongs to the cycloisomerase 2 family.</text>
</comment>
<keyword evidence="3" id="KW-1185">Reference proteome</keyword>
<dbReference type="Gene3D" id="2.130.10.10">
    <property type="entry name" value="YVTN repeat-like/Quinoprotein amine dehydrogenase"/>
    <property type="match status" value="1"/>
</dbReference>
<evidence type="ECO:0008006" key="4">
    <source>
        <dbReference type="Google" id="ProtNLM"/>
    </source>
</evidence>
<dbReference type="InterPro" id="IPR019405">
    <property type="entry name" value="Lactonase_7-beta_prop"/>
</dbReference>
<gene>
    <name evidence="2" type="ORF">H0H81_011046</name>
</gene>
<organism evidence="2 3">
    <name type="scientific">Sphagnurus paluster</name>
    <dbReference type="NCBI Taxonomy" id="117069"/>
    <lineage>
        <taxon>Eukaryota</taxon>
        <taxon>Fungi</taxon>
        <taxon>Dikarya</taxon>
        <taxon>Basidiomycota</taxon>
        <taxon>Agaricomycotina</taxon>
        <taxon>Agaricomycetes</taxon>
        <taxon>Agaricomycetidae</taxon>
        <taxon>Agaricales</taxon>
        <taxon>Tricholomatineae</taxon>
        <taxon>Lyophyllaceae</taxon>
        <taxon>Sphagnurus</taxon>
    </lineage>
</organism>
<proteinExistence type="inferred from homology"/>
<dbReference type="InterPro" id="IPR015943">
    <property type="entry name" value="WD40/YVTN_repeat-like_dom_sf"/>
</dbReference>
<accession>A0A9P7K549</accession>
<protein>
    <recommendedName>
        <fullName evidence="4">Isomerase YbhE</fullName>
    </recommendedName>
</protein>
<dbReference type="PANTHER" id="PTHR30344:SF7">
    <property type="entry name" value="DUF2415 DOMAIN-CONTAINING PROTEIN"/>
    <property type="match status" value="1"/>
</dbReference>
<reference evidence="2" key="1">
    <citation type="submission" date="2021-02" db="EMBL/GenBank/DDBJ databases">
        <authorList>
            <person name="Nieuwenhuis M."/>
            <person name="Van De Peppel L.J.J."/>
        </authorList>
    </citation>
    <scope>NUCLEOTIDE SEQUENCE</scope>
    <source>
        <strain evidence="2">D49</strain>
    </source>
</reference>
<dbReference type="PANTHER" id="PTHR30344">
    <property type="entry name" value="6-PHOSPHOGLUCONOLACTONASE-RELATED"/>
    <property type="match status" value="1"/>
</dbReference>